<proteinExistence type="predicted"/>
<protein>
    <submittedName>
        <fullName evidence="1">Uncharacterized protein</fullName>
    </submittedName>
</protein>
<sequence>MKKKILIGILIVIAVIGVTLGFLVNKASNMKNEFTSFREELDKDFFPLIEDTHTYFEIVIKKGESHGLESWYITGDGMTENLKYNTRIKEIRDKIINKDIENKDALELKKNVLNTLSLTESALKDVNTFYKNENSHLLWDKLNEDLDKLTKNIDEQNKILGKYYK</sequence>
<evidence type="ECO:0000313" key="1">
    <source>
        <dbReference type="EMBL" id="KEK23926.1"/>
    </source>
</evidence>
<accession>A0A073KBR1</accession>
<dbReference type="OrthoDB" id="9993671at2"/>
<name>A0A073KBR1_9BACI</name>
<dbReference type="RefSeq" id="WP_033675020.1">
    <property type="nucleotide sequence ID" value="NZ_JOTM01000011.1"/>
</dbReference>
<dbReference type="STRING" id="574375.AZF08_20015"/>
<evidence type="ECO:0000313" key="2">
    <source>
        <dbReference type="Proteomes" id="UP000027778"/>
    </source>
</evidence>
<dbReference type="AlphaFoldDB" id="A0A073KBR1"/>
<reference evidence="1 2" key="1">
    <citation type="submission" date="2014-06" db="EMBL/GenBank/DDBJ databases">
        <title>Draft genome sequence of Bacillus gaemokensis JCM 15801 (MCCC 1A00707).</title>
        <authorList>
            <person name="Lai Q."/>
            <person name="Liu Y."/>
            <person name="Shao Z."/>
        </authorList>
    </citation>
    <scope>NUCLEOTIDE SEQUENCE [LARGE SCALE GENOMIC DNA]</scope>
    <source>
        <strain evidence="1 2">JCM 15801</strain>
    </source>
</reference>
<keyword evidence="2" id="KW-1185">Reference proteome</keyword>
<dbReference type="eggNOG" id="ENOG502ZS2N">
    <property type="taxonomic scope" value="Bacteria"/>
</dbReference>
<dbReference type="EMBL" id="JOTM01000011">
    <property type="protein sequence ID" value="KEK23926.1"/>
    <property type="molecule type" value="Genomic_DNA"/>
</dbReference>
<comment type="caution">
    <text evidence="1">The sequence shown here is derived from an EMBL/GenBank/DDBJ whole genome shotgun (WGS) entry which is preliminary data.</text>
</comment>
<gene>
    <name evidence="1" type="ORF">BAGA_05760</name>
</gene>
<dbReference type="Proteomes" id="UP000027778">
    <property type="component" value="Unassembled WGS sequence"/>
</dbReference>
<organism evidence="1 2">
    <name type="scientific">Bacillus gaemokensis</name>
    <dbReference type="NCBI Taxonomy" id="574375"/>
    <lineage>
        <taxon>Bacteria</taxon>
        <taxon>Bacillati</taxon>
        <taxon>Bacillota</taxon>
        <taxon>Bacilli</taxon>
        <taxon>Bacillales</taxon>
        <taxon>Bacillaceae</taxon>
        <taxon>Bacillus</taxon>
        <taxon>Bacillus cereus group</taxon>
    </lineage>
</organism>